<dbReference type="AlphaFoldDB" id="A0A4S2F3J4"/>
<dbReference type="GO" id="GO:0003700">
    <property type="term" value="F:DNA-binding transcription factor activity"/>
    <property type="evidence" value="ECO:0007669"/>
    <property type="project" value="InterPro"/>
</dbReference>
<dbReference type="InterPro" id="IPR000524">
    <property type="entry name" value="Tscrpt_reg_HTH_GntR"/>
</dbReference>
<protein>
    <submittedName>
        <fullName evidence="5">GntR family transcriptional regulator</fullName>
    </submittedName>
</protein>
<evidence type="ECO:0000256" key="3">
    <source>
        <dbReference type="ARBA" id="ARBA00023163"/>
    </source>
</evidence>
<dbReference type="SUPFAM" id="SSF46785">
    <property type="entry name" value="Winged helix' DNA-binding domain"/>
    <property type="match status" value="1"/>
</dbReference>
<dbReference type="CDD" id="cd07377">
    <property type="entry name" value="WHTH_GntR"/>
    <property type="match status" value="1"/>
</dbReference>
<dbReference type="PANTHER" id="PTHR44846:SF1">
    <property type="entry name" value="MANNOSYL-D-GLYCERATE TRANSPORT_METABOLISM SYSTEM REPRESSOR MNGR-RELATED"/>
    <property type="match status" value="1"/>
</dbReference>
<dbReference type="EMBL" id="SRYE01000001">
    <property type="protein sequence ID" value="TGY62987.1"/>
    <property type="molecule type" value="Genomic_DNA"/>
</dbReference>
<keyword evidence="6" id="KW-1185">Reference proteome</keyword>
<evidence type="ECO:0000256" key="1">
    <source>
        <dbReference type="ARBA" id="ARBA00023015"/>
    </source>
</evidence>
<dbReference type="Proteomes" id="UP000310263">
    <property type="component" value="Unassembled WGS sequence"/>
</dbReference>
<comment type="caution">
    <text evidence="5">The sequence shown here is derived from an EMBL/GenBank/DDBJ whole genome shotgun (WGS) entry which is preliminary data.</text>
</comment>
<dbReference type="Gene3D" id="3.40.1410.10">
    <property type="entry name" value="Chorismate lyase-like"/>
    <property type="match status" value="1"/>
</dbReference>
<dbReference type="Pfam" id="PF07702">
    <property type="entry name" value="UTRA"/>
    <property type="match status" value="1"/>
</dbReference>
<sequence>MAFLVTPGALSREEPFYLSIRRIIAERIERGDYPAGVALPSENELADEFGCTRLTVRNAVGELVDRGLVRRVQGKGAFVVSLWDGAEATGMGFREMVRVHDAEPSVRVLSRSRRLAGPLFADLFGVDPEDEVYGVRRLNSVNGVPVSIESALIPLELFPAIEVVDVAVFSLYETYAMYGHEVVGTQEVLGLTELSARDAGLLRVRAGDPAMTLDCVSYDSDGRAVEYVRALNLGDRGGYVYTY</sequence>
<evidence type="ECO:0000313" key="5">
    <source>
        <dbReference type="EMBL" id="TGY62987.1"/>
    </source>
</evidence>
<reference evidence="5 6" key="1">
    <citation type="submission" date="2019-04" db="EMBL/GenBank/DDBJ databases">
        <title>Microbes associate with the intestines of laboratory mice.</title>
        <authorList>
            <person name="Navarre W."/>
            <person name="Wong E."/>
            <person name="Huang K."/>
            <person name="Tropini C."/>
            <person name="Ng K."/>
            <person name="Yu B."/>
        </authorList>
    </citation>
    <scope>NUCLEOTIDE SEQUENCE [LARGE SCALE GENOMIC DNA]</scope>
    <source>
        <strain evidence="5 6">NM07_P-09</strain>
    </source>
</reference>
<evidence type="ECO:0000313" key="6">
    <source>
        <dbReference type="Proteomes" id="UP000310263"/>
    </source>
</evidence>
<dbReference type="Pfam" id="PF00392">
    <property type="entry name" value="GntR"/>
    <property type="match status" value="1"/>
</dbReference>
<dbReference type="SUPFAM" id="SSF64288">
    <property type="entry name" value="Chorismate lyase-like"/>
    <property type="match status" value="1"/>
</dbReference>
<dbReference type="InterPro" id="IPR050679">
    <property type="entry name" value="Bact_HTH_transcr_reg"/>
</dbReference>
<dbReference type="PROSITE" id="PS50949">
    <property type="entry name" value="HTH_GNTR"/>
    <property type="match status" value="1"/>
</dbReference>
<keyword evidence="3" id="KW-0804">Transcription</keyword>
<dbReference type="Gene3D" id="1.10.10.10">
    <property type="entry name" value="Winged helix-like DNA-binding domain superfamily/Winged helix DNA-binding domain"/>
    <property type="match status" value="1"/>
</dbReference>
<name>A0A4S2F3J4_9ACTN</name>
<dbReference type="InterPro" id="IPR011663">
    <property type="entry name" value="UTRA"/>
</dbReference>
<dbReference type="GO" id="GO:0045892">
    <property type="term" value="P:negative regulation of DNA-templated transcription"/>
    <property type="evidence" value="ECO:0007669"/>
    <property type="project" value="TreeGrafter"/>
</dbReference>
<keyword evidence="2" id="KW-0238">DNA-binding</keyword>
<organism evidence="5 6">
    <name type="scientific">Muricaecibacterium torontonense</name>
    <dbReference type="NCBI Taxonomy" id="3032871"/>
    <lineage>
        <taxon>Bacteria</taxon>
        <taxon>Bacillati</taxon>
        <taxon>Actinomycetota</taxon>
        <taxon>Coriobacteriia</taxon>
        <taxon>Coriobacteriales</taxon>
        <taxon>Atopobiaceae</taxon>
        <taxon>Muricaecibacterium</taxon>
    </lineage>
</organism>
<dbReference type="GO" id="GO:0003677">
    <property type="term" value="F:DNA binding"/>
    <property type="evidence" value="ECO:0007669"/>
    <property type="project" value="UniProtKB-KW"/>
</dbReference>
<dbReference type="InterPro" id="IPR036388">
    <property type="entry name" value="WH-like_DNA-bd_sf"/>
</dbReference>
<feature type="domain" description="HTH gntR-type" evidence="4">
    <location>
        <begin position="14"/>
        <end position="82"/>
    </location>
</feature>
<proteinExistence type="predicted"/>
<evidence type="ECO:0000259" key="4">
    <source>
        <dbReference type="PROSITE" id="PS50949"/>
    </source>
</evidence>
<dbReference type="InterPro" id="IPR028978">
    <property type="entry name" value="Chorismate_lyase_/UTRA_dom_sf"/>
</dbReference>
<dbReference type="RefSeq" id="WP_136011614.1">
    <property type="nucleotide sequence ID" value="NZ_SRYE01000001.1"/>
</dbReference>
<dbReference type="SMART" id="SM00866">
    <property type="entry name" value="UTRA"/>
    <property type="match status" value="1"/>
</dbReference>
<accession>A0A4S2F3J4</accession>
<evidence type="ECO:0000256" key="2">
    <source>
        <dbReference type="ARBA" id="ARBA00023125"/>
    </source>
</evidence>
<gene>
    <name evidence="5" type="ORF">E5334_00230</name>
</gene>
<dbReference type="InterPro" id="IPR036390">
    <property type="entry name" value="WH_DNA-bd_sf"/>
</dbReference>
<dbReference type="PANTHER" id="PTHR44846">
    <property type="entry name" value="MANNOSYL-D-GLYCERATE TRANSPORT/METABOLISM SYSTEM REPRESSOR MNGR-RELATED"/>
    <property type="match status" value="1"/>
</dbReference>
<dbReference type="PRINTS" id="PR00035">
    <property type="entry name" value="HTHGNTR"/>
</dbReference>
<dbReference type="SMART" id="SM00345">
    <property type="entry name" value="HTH_GNTR"/>
    <property type="match status" value="1"/>
</dbReference>
<keyword evidence="1" id="KW-0805">Transcription regulation</keyword>
<dbReference type="OrthoDB" id="7363114at2"/>